<dbReference type="InterPro" id="IPR036388">
    <property type="entry name" value="WH-like_DNA-bd_sf"/>
</dbReference>
<dbReference type="InterPro" id="IPR036390">
    <property type="entry name" value="WH_DNA-bd_sf"/>
</dbReference>
<proteinExistence type="predicted"/>
<dbReference type="PROSITE" id="PS50995">
    <property type="entry name" value="HTH_MARR_2"/>
    <property type="match status" value="1"/>
</dbReference>
<name>A0A318K9L9_9NOCA</name>
<keyword evidence="3" id="KW-1185">Reference proteome</keyword>
<evidence type="ECO:0000259" key="1">
    <source>
        <dbReference type="PROSITE" id="PS50995"/>
    </source>
</evidence>
<sequence length="150" mass="16495">MAPTDPHRRAAGKAWSALLRVHAELVPQLDADLRKTAGLPLAWYDVLLELDGVPPLRMTDLGERVVLSRTRVSRLVTELEHAGLVTREANPDDGRSAFVTITDAGRTRLREAAPRYLAGIEQRFAGRLDQAELHTLTETLGKILGPTDIS</sequence>
<dbReference type="GO" id="GO:0003677">
    <property type="term" value="F:DNA binding"/>
    <property type="evidence" value="ECO:0007669"/>
    <property type="project" value="UniProtKB-KW"/>
</dbReference>
<dbReference type="OrthoDB" id="3526267at2"/>
<evidence type="ECO:0000313" key="2">
    <source>
        <dbReference type="EMBL" id="PXX70766.1"/>
    </source>
</evidence>
<dbReference type="Proteomes" id="UP000247569">
    <property type="component" value="Unassembled WGS sequence"/>
</dbReference>
<accession>A0A318K9L9</accession>
<comment type="caution">
    <text evidence="2">The sequence shown here is derived from an EMBL/GenBank/DDBJ whole genome shotgun (WGS) entry which is preliminary data.</text>
</comment>
<dbReference type="Gene3D" id="1.10.10.10">
    <property type="entry name" value="Winged helix-like DNA-binding domain superfamily/Winged helix DNA-binding domain"/>
    <property type="match status" value="1"/>
</dbReference>
<protein>
    <submittedName>
        <fullName evidence="2">DNA-binding MarR family transcriptional regulator</fullName>
    </submittedName>
</protein>
<evidence type="ECO:0000313" key="3">
    <source>
        <dbReference type="Proteomes" id="UP000247569"/>
    </source>
</evidence>
<dbReference type="InterPro" id="IPR000835">
    <property type="entry name" value="HTH_MarR-typ"/>
</dbReference>
<dbReference type="RefSeq" id="WP_040734929.1">
    <property type="nucleotide sequence ID" value="NZ_QJKF01000001.1"/>
</dbReference>
<dbReference type="PANTHER" id="PTHR33164:SF104">
    <property type="entry name" value="TRANSCRIPTIONAL REGULATORY PROTEIN"/>
    <property type="match status" value="1"/>
</dbReference>
<gene>
    <name evidence="2" type="ORF">DFR70_101187</name>
</gene>
<dbReference type="Pfam" id="PF12802">
    <property type="entry name" value="MarR_2"/>
    <property type="match status" value="1"/>
</dbReference>
<dbReference type="GO" id="GO:0006950">
    <property type="term" value="P:response to stress"/>
    <property type="evidence" value="ECO:0007669"/>
    <property type="project" value="TreeGrafter"/>
</dbReference>
<dbReference type="SMART" id="SM00347">
    <property type="entry name" value="HTH_MARR"/>
    <property type="match status" value="1"/>
</dbReference>
<dbReference type="EMBL" id="QJKF01000001">
    <property type="protein sequence ID" value="PXX70766.1"/>
    <property type="molecule type" value="Genomic_DNA"/>
</dbReference>
<dbReference type="SUPFAM" id="SSF46785">
    <property type="entry name" value="Winged helix' DNA-binding domain"/>
    <property type="match status" value="1"/>
</dbReference>
<reference evidence="2 3" key="1">
    <citation type="submission" date="2018-05" db="EMBL/GenBank/DDBJ databases">
        <title>Genomic Encyclopedia of Type Strains, Phase IV (KMG-IV): sequencing the most valuable type-strain genomes for metagenomic binning, comparative biology and taxonomic classification.</title>
        <authorList>
            <person name="Goeker M."/>
        </authorList>
    </citation>
    <scope>NUCLEOTIDE SEQUENCE [LARGE SCALE GENOMIC DNA]</scope>
    <source>
        <strain evidence="2 3">DSM 44704</strain>
    </source>
</reference>
<dbReference type="AlphaFoldDB" id="A0A318K9L9"/>
<keyword evidence="2" id="KW-0238">DNA-binding</keyword>
<dbReference type="GO" id="GO:0003700">
    <property type="term" value="F:DNA-binding transcription factor activity"/>
    <property type="evidence" value="ECO:0007669"/>
    <property type="project" value="InterPro"/>
</dbReference>
<feature type="domain" description="HTH marR-type" evidence="1">
    <location>
        <begin position="11"/>
        <end position="145"/>
    </location>
</feature>
<organism evidence="2 3">
    <name type="scientific">Nocardia tenerifensis</name>
    <dbReference type="NCBI Taxonomy" id="228006"/>
    <lineage>
        <taxon>Bacteria</taxon>
        <taxon>Bacillati</taxon>
        <taxon>Actinomycetota</taxon>
        <taxon>Actinomycetes</taxon>
        <taxon>Mycobacteriales</taxon>
        <taxon>Nocardiaceae</taxon>
        <taxon>Nocardia</taxon>
    </lineage>
</organism>
<dbReference type="PANTHER" id="PTHR33164">
    <property type="entry name" value="TRANSCRIPTIONAL REGULATOR, MARR FAMILY"/>
    <property type="match status" value="1"/>
</dbReference>
<dbReference type="InterPro" id="IPR039422">
    <property type="entry name" value="MarR/SlyA-like"/>
</dbReference>